<organism evidence="1 2">
    <name type="scientific">Candidatus Lambdaproteobacteria bacterium RIFOXYD2_FULL_50_16</name>
    <dbReference type="NCBI Taxonomy" id="1817772"/>
    <lineage>
        <taxon>Bacteria</taxon>
        <taxon>Pseudomonadati</taxon>
        <taxon>Pseudomonadota</taxon>
        <taxon>Candidatus Lambdaproteobacteria</taxon>
    </lineage>
</organism>
<evidence type="ECO:0000313" key="2">
    <source>
        <dbReference type="Proteomes" id="UP000178449"/>
    </source>
</evidence>
<dbReference type="AlphaFoldDB" id="A0A1F6G7C1"/>
<evidence type="ECO:0000313" key="1">
    <source>
        <dbReference type="EMBL" id="OGG94001.1"/>
    </source>
</evidence>
<comment type="caution">
    <text evidence="1">The sequence shown here is derived from an EMBL/GenBank/DDBJ whole genome shotgun (WGS) entry which is preliminary data.</text>
</comment>
<reference evidence="1 2" key="1">
    <citation type="journal article" date="2016" name="Nat. Commun.">
        <title>Thousands of microbial genomes shed light on interconnected biogeochemical processes in an aquifer system.</title>
        <authorList>
            <person name="Anantharaman K."/>
            <person name="Brown C.T."/>
            <person name="Hug L.A."/>
            <person name="Sharon I."/>
            <person name="Castelle C.J."/>
            <person name="Probst A.J."/>
            <person name="Thomas B.C."/>
            <person name="Singh A."/>
            <person name="Wilkins M.J."/>
            <person name="Karaoz U."/>
            <person name="Brodie E.L."/>
            <person name="Williams K.H."/>
            <person name="Hubbard S.S."/>
            <person name="Banfield J.F."/>
        </authorList>
    </citation>
    <scope>NUCLEOTIDE SEQUENCE [LARGE SCALE GENOMIC DNA]</scope>
</reference>
<gene>
    <name evidence="1" type="ORF">A2527_09095</name>
</gene>
<dbReference type="EMBL" id="MFNE01000043">
    <property type="protein sequence ID" value="OGG94001.1"/>
    <property type="molecule type" value="Genomic_DNA"/>
</dbReference>
<sequence length="265" mass="30277">MADPLQIAPEKLYDVLSPIVKANCQRLMVNFSKALGVDISSSGWNFIIDNRQAVDFYKPFTLSNDWESFDAFFKGEKDLFMYMEQPVMGIVSKPAKFWVFFDPKIAVAYFSRQTERPKDFGPAVIKKYPRPAMTGPIIRQVQDILADKSERLNNMIKKVEIYYAVADMYLPEAEAKDFQGSMKQSLLAIALAESQSLQRDITDSGVTPANLEKRLNGMFKLCMRFYGRGNDREKDGLKVLLSPKIEHRKKALELVERRLASDLGH</sequence>
<protein>
    <submittedName>
        <fullName evidence="1">Uncharacterized protein</fullName>
    </submittedName>
</protein>
<accession>A0A1F6G7C1</accession>
<proteinExistence type="predicted"/>
<dbReference type="Proteomes" id="UP000178449">
    <property type="component" value="Unassembled WGS sequence"/>
</dbReference>
<name>A0A1F6G7C1_9PROT</name>